<evidence type="ECO:0000313" key="1">
    <source>
        <dbReference type="EMBL" id="CAL0316736.1"/>
    </source>
</evidence>
<dbReference type="EMBL" id="CAXHTB010000012">
    <property type="protein sequence ID" value="CAL0316736.1"/>
    <property type="molecule type" value="Genomic_DNA"/>
</dbReference>
<dbReference type="AlphaFoldDB" id="A0AAV1X788"/>
<keyword evidence="2" id="KW-1185">Reference proteome</keyword>
<organism evidence="1 2">
    <name type="scientific">Lupinus luteus</name>
    <name type="common">European yellow lupine</name>
    <dbReference type="NCBI Taxonomy" id="3873"/>
    <lineage>
        <taxon>Eukaryota</taxon>
        <taxon>Viridiplantae</taxon>
        <taxon>Streptophyta</taxon>
        <taxon>Embryophyta</taxon>
        <taxon>Tracheophyta</taxon>
        <taxon>Spermatophyta</taxon>
        <taxon>Magnoliopsida</taxon>
        <taxon>eudicotyledons</taxon>
        <taxon>Gunneridae</taxon>
        <taxon>Pentapetalae</taxon>
        <taxon>rosids</taxon>
        <taxon>fabids</taxon>
        <taxon>Fabales</taxon>
        <taxon>Fabaceae</taxon>
        <taxon>Papilionoideae</taxon>
        <taxon>50 kb inversion clade</taxon>
        <taxon>genistoids sensu lato</taxon>
        <taxon>core genistoids</taxon>
        <taxon>Genisteae</taxon>
        <taxon>Lupinus</taxon>
    </lineage>
</organism>
<proteinExistence type="predicted"/>
<comment type="caution">
    <text evidence="1">The sequence shown here is derived from an EMBL/GenBank/DDBJ whole genome shotgun (WGS) entry which is preliminary data.</text>
</comment>
<dbReference type="Proteomes" id="UP001497480">
    <property type="component" value="Unassembled WGS sequence"/>
</dbReference>
<name>A0AAV1X788_LUPLU</name>
<accession>A0AAV1X788</accession>
<evidence type="ECO:0000313" key="2">
    <source>
        <dbReference type="Proteomes" id="UP001497480"/>
    </source>
</evidence>
<reference evidence="1 2" key="1">
    <citation type="submission" date="2024-03" db="EMBL/GenBank/DDBJ databases">
        <authorList>
            <person name="Martinez-Hernandez J."/>
        </authorList>
    </citation>
    <scope>NUCLEOTIDE SEQUENCE [LARGE SCALE GENOMIC DNA]</scope>
</reference>
<gene>
    <name evidence="1" type="ORF">LLUT_LOCUS17796</name>
</gene>
<sequence length="176" mass="19802">MSWMGSMSSMEVVDGKCDFDVGVVTDIHEIQWLCDGVKVMVIIRDIVTDFSEDEDIELCDDDDTEGTEPGCITYSNLSSFFVNVDYSAGKDIDYRNSHLSTEVQSRGPYPRVHFIWTKVVDLIRDFFSFSSETLISNLNIWVEIVAAIHDFKAVCLELSNVGKLTSMRSEGGPVYT</sequence>
<protein>
    <submittedName>
        <fullName evidence="1">Uncharacterized protein</fullName>
    </submittedName>
</protein>